<proteinExistence type="predicted"/>
<name>A0A238YGZ4_9PROT</name>
<evidence type="ECO:0000313" key="2">
    <source>
        <dbReference type="Proteomes" id="UP000198305"/>
    </source>
</evidence>
<sequence>MTRKPGNARLFYGFVLVSVDREDQRFFYFMLLHLLWPALPPDQQKISSCGVILQFLE</sequence>
<evidence type="ECO:0000313" key="1">
    <source>
        <dbReference type="EMBL" id="SNR70465.1"/>
    </source>
</evidence>
<organism evidence="1 2">
    <name type="scientific">Methylobacillus rhizosphaerae</name>
    <dbReference type="NCBI Taxonomy" id="551994"/>
    <lineage>
        <taxon>Bacteria</taxon>
        <taxon>Pseudomonadati</taxon>
        <taxon>Pseudomonadota</taxon>
        <taxon>Betaproteobacteria</taxon>
        <taxon>Nitrosomonadales</taxon>
        <taxon>Methylophilaceae</taxon>
        <taxon>Methylobacillus</taxon>
    </lineage>
</organism>
<keyword evidence="2" id="KW-1185">Reference proteome</keyword>
<reference evidence="2" key="1">
    <citation type="submission" date="2017-06" db="EMBL/GenBank/DDBJ databases">
        <authorList>
            <person name="Varghese N."/>
            <person name="Submissions S."/>
        </authorList>
    </citation>
    <scope>NUCLEOTIDE SEQUENCE [LARGE SCALE GENOMIC DNA]</scope>
    <source>
        <strain evidence="2">Ca-68</strain>
    </source>
</reference>
<dbReference type="AlphaFoldDB" id="A0A238YGZ4"/>
<dbReference type="Proteomes" id="UP000198305">
    <property type="component" value="Unassembled WGS sequence"/>
</dbReference>
<gene>
    <name evidence="1" type="ORF">SAMN05192560_0600</name>
</gene>
<dbReference type="EMBL" id="FZOA01000002">
    <property type="protein sequence ID" value="SNR70465.1"/>
    <property type="molecule type" value="Genomic_DNA"/>
</dbReference>
<accession>A0A238YGZ4</accession>
<protein>
    <submittedName>
        <fullName evidence="1">Uncharacterized protein</fullName>
    </submittedName>
</protein>